<proteinExistence type="predicted"/>
<evidence type="ECO:0008006" key="3">
    <source>
        <dbReference type="Google" id="ProtNLM"/>
    </source>
</evidence>
<dbReference type="EMBL" id="JAAROL010000003">
    <property type="protein sequence ID" value="MBC1332173.1"/>
    <property type="molecule type" value="Genomic_DNA"/>
</dbReference>
<evidence type="ECO:0000313" key="1">
    <source>
        <dbReference type="EMBL" id="MBC1332173.1"/>
    </source>
</evidence>
<gene>
    <name evidence="1" type="ORF">HB759_09540</name>
</gene>
<name>A0A7X0WEE2_9LIST</name>
<reference evidence="1 2" key="1">
    <citation type="submission" date="2020-03" db="EMBL/GenBank/DDBJ databases">
        <title>Soil Listeria distribution.</title>
        <authorList>
            <person name="Liao J."/>
            <person name="Wiedmann M."/>
        </authorList>
    </citation>
    <scope>NUCLEOTIDE SEQUENCE [LARGE SCALE GENOMIC DNA]</scope>
    <source>
        <strain evidence="1 2">FSL L7-1833</strain>
    </source>
</reference>
<dbReference type="Proteomes" id="UP000532866">
    <property type="component" value="Unassembled WGS sequence"/>
</dbReference>
<protein>
    <recommendedName>
        <fullName evidence="3">Group-specific protein</fullName>
    </recommendedName>
</protein>
<evidence type="ECO:0000313" key="2">
    <source>
        <dbReference type="Proteomes" id="UP000532866"/>
    </source>
</evidence>
<accession>A0A7X0WEE2</accession>
<comment type="caution">
    <text evidence="1">The sequence shown here is derived from an EMBL/GenBank/DDBJ whole genome shotgun (WGS) entry which is preliminary data.</text>
</comment>
<dbReference type="RefSeq" id="WP_185362112.1">
    <property type="nucleotide sequence ID" value="NZ_JAARMZ010000025.1"/>
</dbReference>
<organism evidence="1 2">
    <name type="scientific">Listeria booriae</name>
    <dbReference type="NCBI Taxonomy" id="1552123"/>
    <lineage>
        <taxon>Bacteria</taxon>
        <taxon>Bacillati</taxon>
        <taxon>Bacillota</taxon>
        <taxon>Bacilli</taxon>
        <taxon>Bacillales</taxon>
        <taxon>Listeriaceae</taxon>
        <taxon>Listeria</taxon>
    </lineage>
</organism>
<sequence>MSNLIPDYTENIIVAVVGNEKFSWYITDKEIWYLDYEKRLAAFKKQGFEINISYIDESRKNCLVLDTANASSFLFSIKVWETSTNHLKEMLIHEISDSDDKWKYDYRPSIYVNFDERIYYSMYSEPASYEEYVPEGWKSAYKNFYDLIPIQEAYWLDSDSGNLLI</sequence>
<dbReference type="AlphaFoldDB" id="A0A7X0WEE2"/>